<sequence>MKIKKVLALVVLSLCTTATAQTYKNVRAKQDGLSIMVQYDMAGELFRGDGVALTYSLDNGRTYSAIHDAEGDLGANVLPGKSNEINWLLIDKDFIIGKIIKFRLVTLPEGMIYVDGGEFTRTSNTEKKTVQSEHAVQLGSFLMDKTEVTQREYRHVMGKYASDYTGCMECPVENVSWFDATAYARKVGKRLPTEAEWEYAAQGGAYARTSQLYSGSNDIEDVAWFLANTESKQPVGKKQPNALGLYDMSGNVWEWCADWYHDDYFQIADKSDPKGPEYGTEKVVRGGSWFSNDVFCTVNRRYKLKPDYRDTNFGFRCVKDL</sequence>
<dbReference type="PANTHER" id="PTHR23150">
    <property type="entry name" value="SULFATASE MODIFYING FACTOR 1, 2"/>
    <property type="match status" value="1"/>
</dbReference>
<accession>A0A381WU37</accession>
<dbReference type="PANTHER" id="PTHR23150:SF19">
    <property type="entry name" value="FORMYLGLYCINE-GENERATING ENZYME"/>
    <property type="match status" value="1"/>
</dbReference>
<evidence type="ECO:0000313" key="2">
    <source>
        <dbReference type="EMBL" id="SVA56026.1"/>
    </source>
</evidence>
<name>A0A381WU37_9ZZZZ</name>
<dbReference type="Gene3D" id="3.90.1580.10">
    <property type="entry name" value="paralog of FGE (formylglycine-generating enzyme)"/>
    <property type="match status" value="1"/>
</dbReference>
<dbReference type="InterPro" id="IPR016187">
    <property type="entry name" value="CTDL_fold"/>
</dbReference>
<dbReference type="InterPro" id="IPR042095">
    <property type="entry name" value="SUMF_sf"/>
</dbReference>
<dbReference type="InterPro" id="IPR051043">
    <property type="entry name" value="Sulfatase_Mod_Factor_Kinase"/>
</dbReference>
<dbReference type="InterPro" id="IPR005532">
    <property type="entry name" value="SUMF_dom"/>
</dbReference>
<dbReference type="Pfam" id="PF03781">
    <property type="entry name" value="FGE-sulfatase"/>
    <property type="match status" value="1"/>
</dbReference>
<reference evidence="2" key="1">
    <citation type="submission" date="2018-05" db="EMBL/GenBank/DDBJ databases">
        <authorList>
            <person name="Lanie J.A."/>
            <person name="Ng W.-L."/>
            <person name="Kazmierczak K.M."/>
            <person name="Andrzejewski T.M."/>
            <person name="Davidsen T.M."/>
            <person name="Wayne K.J."/>
            <person name="Tettelin H."/>
            <person name="Glass J.I."/>
            <person name="Rusch D."/>
            <person name="Podicherti R."/>
            <person name="Tsui H.-C.T."/>
            <person name="Winkler M.E."/>
        </authorList>
    </citation>
    <scope>NUCLEOTIDE SEQUENCE</scope>
</reference>
<feature type="domain" description="Sulfatase-modifying factor enzyme-like" evidence="1">
    <location>
        <begin position="109"/>
        <end position="319"/>
    </location>
</feature>
<dbReference type="AlphaFoldDB" id="A0A381WU37"/>
<organism evidence="2">
    <name type="scientific">marine metagenome</name>
    <dbReference type="NCBI Taxonomy" id="408172"/>
    <lineage>
        <taxon>unclassified sequences</taxon>
        <taxon>metagenomes</taxon>
        <taxon>ecological metagenomes</taxon>
    </lineage>
</organism>
<dbReference type="GO" id="GO:0120147">
    <property type="term" value="F:formylglycine-generating oxidase activity"/>
    <property type="evidence" value="ECO:0007669"/>
    <property type="project" value="TreeGrafter"/>
</dbReference>
<dbReference type="SUPFAM" id="SSF56436">
    <property type="entry name" value="C-type lectin-like"/>
    <property type="match status" value="1"/>
</dbReference>
<gene>
    <name evidence="2" type="ORF">METZ01_LOCUS108880</name>
</gene>
<dbReference type="EMBL" id="UINC01012887">
    <property type="protein sequence ID" value="SVA56026.1"/>
    <property type="molecule type" value="Genomic_DNA"/>
</dbReference>
<protein>
    <recommendedName>
        <fullName evidence="1">Sulfatase-modifying factor enzyme-like domain-containing protein</fullName>
    </recommendedName>
</protein>
<proteinExistence type="predicted"/>
<evidence type="ECO:0000259" key="1">
    <source>
        <dbReference type="Pfam" id="PF03781"/>
    </source>
</evidence>